<feature type="binding site" evidence="3">
    <location>
        <position position="208"/>
    </location>
    <ligand>
        <name>Zn(2+)</name>
        <dbReference type="ChEBI" id="CHEBI:29105"/>
    </ligand>
</feature>
<keyword evidence="3" id="KW-0067">ATP-binding</keyword>
<evidence type="ECO:0000259" key="6">
    <source>
        <dbReference type="Pfam" id="PF08353"/>
    </source>
</evidence>
<dbReference type="GO" id="GO:0009252">
    <property type="term" value="P:peptidoglycan biosynthetic process"/>
    <property type="evidence" value="ECO:0007669"/>
    <property type="project" value="UniProtKB-UniRule"/>
</dbReference>
<comment type="function">
    <text evidence="2">The lipid II isoglutaminyl synthase complex catalyzes the formation of alpha-D-isoglutamine in the cell wall lipid II stem peptide. The GatD subunit catalyzes the hydrolysis of glutamine to glutamate and ammonia. The resulting ammonia molecule is channeled to the active site of MurT.</text>
</comment>
<feature type="domain" description="Mur ligase central" evidence="5">
    <location>
        <begin position="57"/>
        <end position="192"/>
    </location>
</feature>
<comment type="similarity">
    <text evidence="3">Belongs to the MurCDEF family. MurT subfamily.</text>
</comment>
<dbReference type="Pfam" id="PF08245">
    <property type="entry name" value="Mur_ligase_M"/>
    <property type="match status" value="1"/>
</dbReference>
<dbReference type="Pfam" id="PF07685">
    <property type="entry name" value="GATase_3"/>
    <property type="match status" value="1"/>
</dbReference>
<keyword evidence="2" id="KW-0436">Ligase</keyword>
<feature type="binding site" evidence="3">
    <location>
        <position position="227"/>
    </location>
    <ligand>
        <name>Zn(2+)</name>
        <dbReference type="ChEBI" id="CHEBI:29105"/>
    </ligand>
</feature>
<organism evidence="7 8">
    <name type="scientific">Berryella wangjianweii</name>
    <dbReference type="NCBI Taxonomy" id="2734634"/>
    <lineage>
        <taxon>Bacteria</taxon>
        <taxon>Bacillati</taxon>
        <taxon>Actinomycetota</taxon>
        <taxon>Coriobacteriia</taxon>
        <taxon>Eggerthellales</taxon>
        <taxon>Eggerthellaceae</taxon>
        <taxon>Berryella</taxon>
    </lineage>
</organism>
<comment type="subunit">
    <text evidence="3">Forms a heterodimer with GatD.</text>
</comment>
<evidence type="ECO:0000313" key="8">
    <source>
        <dbReference type="Proteomes" id="UP000503297"/>
    </source>
</evidence>
<dbReference type="Gene3D" id="3.40.50.880">
    <property type="match status" value="1"/>
</dbReference>
<dbReference type="InterPro" id="IPR036565">
    <property type="entry name" value="Mur-like_cat_sf"/>
</dbReference>
<dbReference type="PROSITE" id="PS51274">
    <property type="entry name" value="GATASE_COBBQ"/>
    <property type="match status" value="1"/>
</dbReference>
<feature type="binding site" evidence="3">
    <location>
        <position position="230"/>
    </location>
    <ligand>
        <name>Zn(2+)</name>
        <dbReference type="ChEBI" id="CHEBI:29105"/>
    </ligand>
</feature>
<dbReference type="Pfam" id="PF08353">
    <property type="entry name" value="MurT_C"/>
    <property type="match status" value="1"/>
</dbReference>
<comment type="similarity">
    <text evidence="2">Belongs to the CobB/CobQ family. GatD subfamily.</text>
</comment>
<sequence>MNLRFSCARALSAVSTWVLKTAFHRPAANFPGKIALYADPLLLQHLRARLSESSVLVVGTNGKTTCTNLVADALEAQGFAVACNRTGANLDSGVATTLLQAKRADWGVFETDELWMARILPHLRSRYVLLLNLFRDQLDRVGEIDHIQSSIVRALEKSPDTVLVYNADDPLCQAIAERCPNRTLAFGLTESMGAEQNTVTDARMCQRCSGMLSYEFHQYGQLGSYACPACGFARPQLDFWASEVEATSEGLSFSLHAKGRVHPVRAPFPGAYMVYNLLAVATLSGLLGVTSASLDTAIQNFDPQNGRLQRYRLGGTDLLMNLAKNPTGFNQNLRLIAQEEAARKVAAFFVNDREGDGRDISWLWDIDFQELVDAGLACAFVGGMRANDLQVRLKYAGISAKVVSSATEVLSGARACCPDASVYLIANYTALPEVKAEVDALAVLSEDELDKVLACDRSCDARHAEDGDGAASADGMAGEAAGGCASAAQVQGVAADEPPVVIVHAYPDLLNLYGDGGNVTVLERRLRQRGIPVRVVRVEHGEQLSLDNADLVFLGGGPDREQRLAAEALMGQRDRLQRFVDEDGVVLAICGGYQMLGRVWLMGDEQVPGLGLVDIETRRATGDSRNRLIGDVVADCTDPAVGVLVGYENHAGRTYLGAGLSALGQVRGRVGFGNNGDDRTDGVMSGGVFGTYLHGPVLPKNPRFADLLLTRALERHARRCGRPAPILKPLDDREELAAQRFMLERLKTAGS</sequence>
<dbReference type="PANTHER" id="PTHR23135:SF7">
    <property type="entry name" value="LIPID II ISOGLUTAMINYL SYNTHASE (GLUTAMINE-HYDROLYZING) SUBUNIT MURT"/>
    <property type="match status" value="1"/>
</dbReference>
<keyword evidence="2" id="KW-0573">Peptidoglycan synthesis</keyword>
<comment type="catalytic activity">
    <reaction evidence="3">
        <text>beta-D-GlcNAc-(1-&gt;4)-Mur2Ac(oyl-L-Ala-gamma-D-Glu-L-Lys-D-Ala-D-Ala)-di-trans,octa-cis-undecaprenyl diphosphate + ATP = beta-D-GlcNAc-(1-&gt;4)-Mur2Ac(oyl-L-Ala-gamma-D-O-P-Glu-L-Lys-D-Ala-D-Ala)-di-trans,octa-cis-undecaprenyl diphosphate + ADP</text>
        <dbReference type="Rhea" id="RHEA:59488"/>
        <dbReference type="ChEBI" id="CHEBI:30616"/>
        <dbReference type="ChEBI" id="CHEBI:60033"/>
        <dbReference type="ChEBI" id="CHEBI:143132"/>
        <dbReference type="ChEBI" id="CHEBI:456216"/>
    </reaction>
</comment>
<dbReference type="PANTHER" id="PTHR23135">
    <property type="entry name" value="MUR LIGASE FAMILY MEMBER"/>
    <property type="match status" value="1"/>
</dbReference>
<dbReference type="Gene3D" id="3.40.1190.10">
    <property type="entry name" value="Mur-like, catalytic domain"/>
    <property type="match status" value="1"/>
</dbReference>
<feature type="active site" evidence="3">
    <location>
        <position position="359"/>
    </location>
</feature>
<dbReference type="GO" id="GO:0071555">
    <property type="term" value="P:cell wall organization"/>
    <property type="evidence" value="ECO:0007669"/>
    <property type="project" value="UniProtKB-KW"/>
</dbReference>
<reference evidence="8" key="1">
    <citation type="submission" date="2020-05" db="EMBL/GenBank/DDBJ databases">
        <title>Novel species in genus Nocardioides.</title>
        <authorList>
            <person name="Zhang G."/>
        </authorList>
    </citation>
    <scope>NUCLEOTIDE SEQUENCE [LARGE SCALE GENOMIC DNA]</scope>
    <source>
        <strain evidence="8">zg-1050</strain>
    </source>
</reference>
<dbReference type="UniPathway" id="UPA00219"/>
<protein>
    <recommendedName>
        <fullName evidence="2 3">Multifunctional fusion protein</fullName>
    </recommendedName>
    <domain>
        <recommendedName>
            <fullName evidence="2">Lipid II isoglutaminyl synthase (glutamine-hydrolyzing) subunit GatD</fullName>
            <ecNumber evidence="2">6.3.5.13</ecNumber>
        </recommendedName>
        <alternativeName>
            <fullName evidence="2">Lipid II isoglutaminyl synthase glutaminase subunit</fullName>
            <ecNumber evidence="2">3.5.1.2</ecNumber>
        </alternativeName>
    </domain>
    <domain>
        <recommendedName>
            <fullName evidence="3">Lipid II isoglutaminyl synthase (glutamine-hydrolyzing) subunit MurT</fullName>
        </recommendedName>
    </domain>
</protein>
<dbReference type="GO" id="GO:0005524">
    <property type="term" value="F:ATP binding"/>
    <property type="evidence" value="ECO:0007669"/>
    <property type="project" value="UniProtKB-UniRule"/>
</dbReference>
<evidence type="ECO:0000256" key="2">
    <source>
        <dbReference type="HAMAP-Rule" id="MF_02213"/>
    </source>
</evidence>
<name>A0A6M8J0Q9_9ACTN</name>
<dbReference type="SUPFAM" id="SSF53623">
    <property type="entry name" value="MurD-like peptide ligases, catalytic domain"/>
    <property type="match status" value="1"/>
</dbReference>
<comment type="function">
    <text evidence="3">The lipid II isoglutaminyl synthase complex catalyzes the formation of alpha-D-isoglutamine in the cell wall lipid II stem peptide. The MurT subunit catalyzes the ATP-dependent amidation of D-glutamate residue of lipid II, converting it to an isoglutamine residue.</text>
</comment>
<dbReference type="EMBL" id="CP053716">
    <property type="protein sequence ID" value="QKF07560.1"/>
    <property type="molecule type" value="Genomic_DNA"/>
</dbReference>
<dbReference type="GO" id="GO:0008360">
    <property type="term" value="P:regulation of cell shape"/>
    <property type="evidence" value="ECO:0007669"/>
    <property type="project" value="UniProtKB-KW"/>
</dbReference>
<dbReference type="EC" id="6.3.5.13" evidence="2"/>
<dbReference type="HAMAP" id="MF_02213">
    <property type="entry name" value="Lipid_II_synth_GatD"/>
    <property type="match status" value="1"/>
</dbReference>
<feature type="binding site" evidence="2">
    <location>
        <position position="627"/>
    </location>
    <ligand>
        <name>substrate</name>
    </ligand>
</feature>
<dbReference type="AlphaFoldDB" id="A0A6M8J0Q9"/>
<comment type="subunit">
    <text evidence="2">Forms a heterodimer with MurT.</text>
</comment>
<dbReference type="InterPro" id="IPR029062">
    <property type="entry name" value="Class_I_gatase-like"/>
</dbReference>
<keyword evidence="2" id="KW-0378">Hydrolase</keyword>
<evidence type="ECO:0000313" key="7">
    <source>
        <dbReference type="EMBL" id="QKF07560.1"/>
    </source>
</evidence>
<dbReference type="GO" id="GO:0016881">
    <property type="term" value="F:acid-amino acid ligase activity"/>
    <property type="evidence" value="ECO:0007669"/>
    <property type="project" value="InterPro"/>
</dbReference>
<dbReference type="GO" id="GO:0009236">
    <property type="term" value="P:cobalamin biosynthetic process"/>
    <property type="evidence" value="ECO:0007669"/>
    <property type="project" value="InterPro"/>
</dbReference>
<dbReference type="InterPro" id="IPR011698">
    <property type="entry name" value="GATase_3"/>
</dbReference>
<feature type="domain" description="CobB/CobQ-like glutamine amidotransferase" evidence="4">
    <location>
        <begin position="502"/>
        <end position="701"/>
    </location>
</feature>
<keyword evidence="2" id="KW-0133">Cell shape</keyword>
<keyword evidence="8" id="KW-1185">Reference proteome</keyword>
<dbReference type="CDD" id="cd01750">
    <property type="entry name" value="GATase1_CobQ"/>
    <property type="match status" value="1"/>
</dbReference>
<accession>A0A6M8J0Q9</accession>
<comment type="pathway">
    <text evidence="2">Cell wall biogenesis; peptidoglycan biosynthesis.</text>
</comment>
<dbReference type="RefSeq" id="WP_173164777.1">
    <property type="nucleotide sequence ID" value="NZ_CP053716.1"/>
</dbReference>
<dbReference type="Proteomes" id="UP000503297">
    <property type="component" value="Chromosome"/>
</dbReference>
<keyword evidence="1 2" id="KW-0315">Glutamine amidotransferase</keyword>
<dbReference type="InterPro" id="IPR013221">
    <property type="entry name" value="Mur_ligase_cen"/>
</dbReference>
<evidence type="ECO:0000256" key="3">
    <source>
        <dbReference type="HAMAP-Rule" id="MF_02214"/>
    </source>
</evidence>
<dbReference type="GO" id="GO:0004359">
    <property type="term" value="F:glutaminase activity"/>
    <property type="evidence" value="ECO:0007669"/>
    <property type="project" value="UniProtKB-UniRule"/>
</dbReference>
<comment type="catalytic activity">
    <reaction evidence="2">
        <text>beta-D-GlcNAc-(1-&gt;4)-Mur2Ac(oyl-L-Ala-gamma-D-Glu-L-Lys-D-Ala-D-Ala)-di-trans,octa-cis-undecaprenyl diphosphate + L-glutamine + ATP + H2O = beta-D-GlcNAc-(1-&gt;4)-Mur2Ac(oyl-L-Ala-D-isoglutaminyl-L-Lys-D-Ala-D-Ala)-di-trans,octa-cis-undecaprenyl diphosphate + L-glutamate + ADP + phosphate + H(+)</text>
        <dbReference type="Rhea" id="RHEA:57928"/>
        <dbReference type="ChEBI" id="CHEBI:15377"/>
        <dbReference type="ChEBI" id="CHEBI:15378"/>
        <dbReference type="ChEBI" id="CHEBI:29985"/>
        <dbReference type="ChEBI" id="CHEBI:30616"/>
        <dbReference type="ChEBI" id="CHEBI:43474"/>
        <dbReference type="ChEBI" id="CHEBI:58359"/>
        <dbReference type="ChEBI" id="CHEBI:60033"/>
        <dbReference type="ChEBI" id="CHEBI:62233"/>
        <dbReference type="ChEBI" id="CHEBI:456216"/>
        <dbReference type="EC" id="6.3.5.13"/>
    </reaction>
</comment>
<comment type="catalytic activity">
    <reaction evidence="3">
        <text>beta-D-GlcNAc-(1-&gt;4)-Mur2Ac(oyl-L-Ala-gamma-D-O-P-Glu-L-Lys-D-Ala-D-Ala)-di-trans,octa-cis-undecaprenyl diphosphate + NH4(+) = beta-D-GlcNAc-(1-&gt;4)-Mur2Ac(oyl-L-Ala-D-isoglutaminyl-L-Lys-D-Ala-D-Ala)-di-trans,octa-cis-undecaprenyl diphosphate + phosphate + H(+)</text>
        <dbReference type="Rhea" id="RHEA:57932"/>
        <dbReference type="ChEBI" id="CHEBI:15378"/>
        <dbReference type="ChEBI" id="CHEBI:28938"/>
        <dbReference type="ChEBI" id="CHEBI:43474"/>
        <dbReference type="ChEBI" id="CHEBI:62233"/>
        <dbReference type="ChEBI" id="CHEBI:143132"/>
    </reaction>
</comment>
<keyword evidence="3" id="KW-0547">Nucleotide-binding</keyword>
<dbReference type="InterPro" id="IPR033949">
    <property type="entry name" value="CobQ_GATase1"/>
</dbReference>
<gene>
    <name evidence="2" type="primary">gatD</name>
    <name evidence="3" type="synonym">murT</name>
    <name evidence="7" type="ORF">HLV38_05085</name>
</gene>
<comment type="catalytic activity">
    <reaction evidence="2">
        <text>L-glutamine + H2O = L-glutamate + NH4(+)</text>
        <dbReference type="Rhea" id="RHEA:15889"/>
        <dbReference type="ChEBI" id="CHEBI:15377"/>
        <dbReference type="ChEBI" id="CHEBI:28938"/>
        <dbReference type="ChEBI" id="CHEBI:29985"/>
        <dbReference type="ChEBI" id="CHEBI:58359"/>
        <dbReference type="EC" id="3.5.1.2"/>
    </reaction>
</comment>
<dbReference type="SUPFAM" id="SSF52317">
    <property type="entry name" value="Class I glutamine amidotransferase-like"/>
    <property type="match status" value="1"/>
</dbReference>
<evidence type="ECO:0000259" key="4">
    <source>
        <dbReference type="Pfam" id="PF07685"/>
    </source>
</evidence>
<keyword evidence="2" id="KW-0961">Cell wall biogenesis/degradation</keyword>
<keyword evidence="3" id="KW-0862">Zinc</keyword>
<dbReference type="HAMAP" id="MF_02214">
    <property type="entry name" value="Lipid_II_synth_MurT"/>
    <property type="match status" value="1"/>
</dbReference>
<proteinExistence type="inferred from homology"/>
<dbReference type="GO" id="GO:0008270">
    <property type="term" value="F:zinc ion binding"/>
    <property type="evidence" value="ECO:0007669"/>
    <property type="project" value="UniProtKB-UniRule"/>
</dbReference>
<evidence type="ECO:0000256" key="1">
    <source>
        <dbReference type="ARBA" id="ARBA00022962"/>
    </source>
</evidence>
<dbReference type="KEGG" id="bwa:HLV38_05085"/>
<feature type="binding site" evidence="3">
    <location>
        <position position="205"/>
    </location>
    <ligand>
        <name>Zn(2+)</name>
        <dbReference type="ChEBI" id="CHEBI:29105"/>
    </ligand>
</feature>
<dbReference type="InterPro" id="IPR043702">
    <property type="entry name" value="Lipid_II_synth_GatD"/>
</dbReference>
<evidence type="ECO:0000259" key="5">
    <source>
        <dbReference type="Pfam" id="PF08245"/>
    </source>
</evidence>
<keyword evidence="3" id="KW-0479">Metal-binding</keyword>
<dbReference type="EC" id="3.5.1.2" evidence="2"/>
<feature type="active site" evidence="2">
    <location>
        <position position="694"/>
    </location>
</feature>
<feature type="domain" description="Lipid II isoglutaminyl synthase (glutamine-hydrolyzing) subunit MurT C-terminal" evidence="6">
    <location>
        <begin position="322"/>
        <end position="431"/>
    </location>
</feature>
<feature type="active site" description="Nucleophile" evidence="2">
    <location>
        <position position="590"/>
    </location>
</feature>
<dbReference type="InterPro" id="IPR043703">
    <property type="entry name" value="Lipid_II_synth_MurT"/>
</dbReference>
<dbReference type="GO" id="GO:0140282">
    <property type="term" value="F:carbon-nitrogen ligase activity on lipid II"/>
    <property type="evidence" value="ECO:0007669"/>
    <property type="project" value="UniProtKB-UniRule"/>
</dbReference>
<dbReference type="InterPro" id="IPR013564">
    <property type="entry name" value="MurT_C"/>
</dbReference>